<sequence length="48" mass="5374">CTCRLPSRLRTSPPRRCPHWTTPGRHAQPMSSTTKLSVRCSNPTPTRG</sequence>
<protein>
    <submittedName>
        <fullName evidence="2">Uncharacterized protein</fullName>
    </submittedName>
</protein>
<evidence type="ECO:0000256" key="1">
    <source>
        <dbReference type="SAM" id="MobiDB-lite"/>
    </source>
</evidence>
<gene>
    <name evidence="2" type="ORF">AVDCRST_MAG29-1867</name>
</gene>
<evidence type="ECO:0000313" key="2">
    <source>
        <dbReference type="EMBL" id="CAA9345814.1"/>
    </source>
</evidence>
<name>A0A6J4LZP3_9ACTN</name>
<accession>A0A6J4LZP3</accession>
<feature type="compositionally biased region" description="Polar residues" evidence="1">
    <location>
        <begin position="29"/>
        <end position="48"/>
    </location>
</feature>
<feature type="compositionally biased region" description="Low complexity" evidence="1">
    <location>
        <begin position="1"/>
        <end position="14"/>
    </location>
</feature>
<feature type="region of interest" description="Disordered" evidence="1">
    <location>
        <begin position="1"/>
        <end position="48"/>
    </location>
</feature>
<dbReference type="EMBL" id="CADCUG010000117">
    <property type="protein sequence ID" value="CAA9345814.1"/>
    <property type="molecule type" value="Genomic_DNA"/>
</dbReference>
<feature type="non-terminal residue" evidence="2">
    <location>
        <position position="1"/>
    </location>
</feature>
<dbReference type="AlphaFoldDB" id="A0A6J4LZP3"/>
<proteinExistence type="predicted"/>
<organism evidence="2">
    <name type="scientific">uncultured Nocardioidaceae bacterium</name>
    <dbReference type="NCBI Taxonomy" id="253824"/>
    <lineage>
        <taxon>Bacteria</taxon>
        <taxon>Bacillati</taxon>
        <taxon>Actinomycetota</taxon>
        <taxon>Actinomycetes</taxon>
        <taxon>Propionibacteriales</taxon>
        <taxon>Nocardioidaceae</taxon>
        <taxon>environmental samples</taxon>
    </lineage>
</organism>
<reference evidence="2" key="1">
    <citation type="submission" date="2020-02" db="EMBL/GenBank/DDBJ databases">
        <authorList>
            <person name="Meier V. D."/>
        </authorList>
    </citation>
    <scope>NUCLEOTIDE SEQUENCE</scope>
    <source>
        <strain evidence="2">AVDCRST_MAG29</strain>
    </source>
</reference>
<feature type="non-terminal residue" evidence="2">
    <location>
        <position position="48"/>
    </location>
</feature>